<dbReference type="Proteomes" id="UP001212602">
    <property type="component" value="Unassembled WGS sequence"/>
</dbReference>
<sequence length="353" mass="38534">MNKKMIKAALAAAVSLACALGAHADNYTLRMGSGHTTGLTYVGQFDSYFAPEVSKRVKEKTGHNIRFIKAWGGSVAKVDATIEAVHKGTLDIGLVPIGFEQSRAALLNYSAYVPFTSPDPVLQQKISHRMMKEVPALQESMKPYKSHVLAAMTSEAYGLATTFDWNTMAALKGKRLAMAGTNAPLFLPIEAVPVTLGIGEHYQAMQTKLAEGSLFYVSGMEAFKLQEVAKFWNKSGFGSLSTLVAFMSTDTRAKLPPEVVQIIDQVAIETADRVAETSRKRDQEVEARLKAAGITVNTLPEGERKRWAQLLIDLPGKSARELDARGLPATEVLKTYIRFLGEAGYKFPADYPL</sequence>
<keyword evidence="1 2" id="KW-0732">Signal</keyword>
<comment type="caution">
    <text evidence="3">The sequence shown here is derived from an EMBL/GenBank/DDBJ whole genome shotgun (WGS) entry which is preliminary data.</text>
</comment>
<dbReference type="Pfam" id="PF03480">
    <property type="entry name" value="DctP"/>
    <property type="match status" value="1"/>
</dbReference>
<dbReference type="RefSeq" id="WP_271428040.1">
    <property type="nucleotide sequence ID" value="NZ_JAQIPB010000003.1"/>
</dbReference>
<dbReference type="EMBL" id="JAQIPB010000003">
    <property type="protein sequence ID" value="MDA7416811.1"/>
    <property type="molecule type" value="Genomic_DNA"/>
</dbReference>
<dbReference type="GO" id="GO:0055085">
    <property type="term" value="P:transmembrane transport"/>
    <property type="evidence" value="ECO:0007669"/>
    <property type="project" value="InterPro"/>
</dbReference>
<dbReference type="InterPro" id="IPR018389">
    <property type="entry name" value="DctP_fam"/>
</dbReference>
<feature type="chain" id="PRO_5041957677" evidence="2">
    <location>
        <begin position="25"/>
        <end position="353"/>
    </location>
</feature>
<dbReference type="PANTHER" id="PTHR33376">
    <property type="match status" value="1"/>
</dbReference>
<evidence type="ECO:0000256" key="2">
    <source>
        <dbReference type="SAM" id="SignalP"/>
    </source>
</evidence>
<reference evidence="3" key="1">
    <citation type="submission" date="2023-01" db="EMBL/GenBank/DDBJ databases">
        <title>Xenophilus mangrovi sp. nov., isolated from soil of Mangrove nature reserve.</title>
        <authorList>
            <person name="Xu S."/>
            <person name="Liu Z."/>
            <person name="Xu Y."/>
        </authorList>
    </citation>
    <scope>NUCLEOTIDE SEQUENCE</scope>
    <source>
        <strain evidence="3">YW8</strain>
    </source>
</reference>
<keyword evidence="4" id="KW-1185">Reference proteome</keyword>
<organism evidence="3 4">
    <name type="scientific">Xenophilus arseniciresistens</name>
    <dbReference type="NCBI Taxonomy" id="1283306"/>
    <lineage>
        <taxon>Bacteria</taxon>
        <taxon>Pseudomonadati</taxon>
        <taxon>Pseudomonadota</taxon>
        <taxon>Betaproteobacteria</taxon>
        <taxon>Burkholderiales</taxon>
        <taxon>Comamonadaceae</taxon>
        <taxon>Xenophilus</taxon>
    </lineage>
</organism>
<name>A0AAE3T0E2_9BURK</name>
<protein>
    <submittedName>
        <fullName evidence="3">TRAP transporter substrate-binding protein DctP</fullName>
    </submittedName>
</protein>
<evidence type="ECO:0000313" key="4">
    <source>
        <dbReference type="Proteomes" id="UP001212602"/>
    </source>
</evidence>
<dbReference type="AlphaFoldDB" id="A0AAE3T0E2"/>
<dbReference type="PROSITE" id="PS51257">
    <property type="entry name" value="PROKAR_LIPOPROTEIN"/>
    <property type="match status" value="1"/>
</dbReference>
<dbReference type="Gene3D" id="3.40.190.170">
    <property type="entry name" value="Bacterial extracellular solute-binding protein, family 7"/>
    <property type="match status" value="1"/>
</dbReference>
<accession>A0AAE3T0E2</accession>
<dbReference type="NCBIfam" id="NF037995">
    <property type="entry name" value="TRAP_S1"/>
    <property type="match status" value="1"/>
</dbReference>
<gene>
    <name evidence="3" type="primary">dctP</name>
    <name evidence="3" type="ORF">PGB34_10585</name>
</gene>
<dbReference type="InterPro" id="IPR038404">
    <property type="entry name" value="TRAP_DctP_sf"/>
</dbReference>
<evidence type="ECO:0000313" key="3">
    <source>
        <dbReference type="EMBL" id="MDA7416811.1"/>
    </source>
</evidence>
<proteinExistence type="predicted"/>
<evidence type="ECO:0000256" key="1">
    <source>
        <dbReference type="ARBA" id="ARBA00022729"/>
    </source>
</evidence>
<feature type="signal peptide" evidence="2">
    <location>
        <begin position="1"/>
        <end position="24"/>
    </location>
</feature>
<dbReference type="PANTHER" id="PTHR33376:SF15">
    <property type="entry name" value="BLL6794 PROTEIN"/>
    <property type="match status" value="1"/>
</dbReference>